<feature type="domain" description="Integrase catalytic" evidence="5">
    <location>
        <begin position="1500"/>
        <end position="1683"/>
    </location>
</feature>
<dbReference type="InterPro" id="IPR040676">
    <property type="entry name" value="DUF5641"/>
</dbReference>
<keyword evidence="3" id="KW-0812">Transmembrane</keyword>
<feature type="compositionally biased region" description="Low complexity" evidence="2">
    <location>
        <begin position="373"/>
        <end position="387"/>
    </location>
</feature>
<feature type="region of interest" description="Disordered" evidence="2">
    <location>
        <begin position="329"/>
        <end position="354"/>
    </location>
</feature>
<keyword evidence="3" id="KW-1133">Transmembrane helix</keyword>
<dbReference type="Pfam" id="PF05585">
    <property type="entry name" value="DUF1758"/>
    <property type="match status" value="1"/>
</dbReference>
<dbReference type="InterPro" id="IPR001878">
    <property type="entry name" value="Znf_CCHC"/>
</dbReference>
<protein>
    <submittedName>
        <fullName evidence="6">Uncharacterized protein</fullName>
    </submittedName>
</protein>
<reference evidence="6 7" key="1">
    <citation type="submission" date="2020-08" db="EMBL/GenBank/DDBJ databases">
        <authorList>
            <person name="Koutsovoulos G."/>
            <person name="Danchin GJ E."/>
        </authorList>
    </citation>
    <scope>NUCLEOTIDE SEQUENCE [LARGE SCALE GENOMIC DNA]</scope>
</reference>
<dbReference type="PANTHER" id="PTHR47331">
    <property type="entry name" value="PHD-TYPE DOMAIN-CONTAINING PROTEIN"/>
    <property type="match status" value="1"/>
</dbReference>
<dbReference type="InterPro" id="IPR043128">
    <property type="entry name" value="Rev_trsase/Diguanyl_cyclase"/>
</dbReference>
<feature type="compositionally biased region" description="Polar residues" evidence="2">
    <location>
        <begin position="338"/>
        <end position="349"/>
    </location>
</feature>
<feature type="domain" description="CCHC-type" evidence="4">
    <location>
        <begin position="399"/>
        <end position="414"/>
    </location>
</feature>
<dbReference type="GO" id="GO:0042575">
    <property type="term" value="C:DNA polymerase complex"/>
    <property type="evidence" value="ECO:0007669"/>
    <property type="project" value="UniProtKB-ARBA"/>
</dbReference>
<dbReference type="InterPro" id="IPR008737">
    <property type="entry name" value="DUF1758"/>
</dbReference>
<dbReference type="SUPFAM" id="SSF53098">
    <property type="entry name" value="Ribonuclease H-like"/>
    <property type="match status" value="1"/>
</dbReference>
<proteinExistence type="predicted"/>
<evidence type="ECO:0000256" key="1">
    <source>
        <dbReference type="PROSITE-ProRule" id="PRU00047"/>
    </source>
</evidence>
<feature type="transmembrane region" description="Helical" evidence="3">
    <location>
        <begin position="2964"/>
        <end position="2985"/>
    </location>
</feature>
<dbReference type="GO" id="GO:0008270">
    <property type="term" value="F:zinc ion binding"/>
    <property type="evidence" value="ECO:0007669"/>
    <property type="project" value="UniProtKB-KW"/>
</dbReference>
<dbReference type="PANTHER" id="PTHR47331:SF1">
    <property type="entry name" value="GAG-LIKE PROTEIN"/>
    <property type="match status" value="1"/>
</dbReference>
<dbReference type="InterPro" id="IPR008042">
    <property type="entry name" value="Retrotrans_Pao"/>
</dbReference>
<name>A0A6V7YA74_MELEN</name>
<feature type="region of interest" description="Disordered" evidence="2">
    <location>
        <begin position="2344"/>
        <end position="2372"/>
    </location>
</feature>
<dbReference type="OrthoDB" id="5870662at2759"/>
<dbReference type="InterPro" id="IPR041588">
    <property type="entry name" value="Integrase_H2C2"/>
</dbReference>
<dbReference type="InterPro" id="IPR043502">
    <property type="entry name" value="DNA/RNA_pol_sf"/>
</dbReference>
<dbReference type="Gene3D" id="3.10.10.10">
    <property type="entry name" value="HIV Type 1 Reverse Transcriptase, subunit A, domain 1"/>
    <property type="match status" value="1"/>
</dbReference>
<dbReference type="Gene3D" id="3.30.420.10">
    <property type="entry name" value="Ribonuclease H-like superfamily/Ribonuclease H"/>
    <property type="match status" value="1"/>
</dbReference>
<dbReference type="Pfam" id="PF00078">
    <property type="entry name" value="RVT_1"/>
    <property type="match status" value="1"/>
</dbReference>
<feature type="region of interest" description="Disordered" evidence="2">
    <location>
        <begin position="373"/>
        <end position="392"/>
    </location>
</feature>
<keyword evidence="3" id="KW-0472">Membrane</keyword>
<dbReference type="GO" id="GO:0015074">
    <property type="term" value="P:DNA integration"/>
    <property type="evidence" value="ECO:0007669"/>
    <property type="project" value="InterPro"/>
</dbReference>
<dbReference type="Pfam" id="PF03564">
    <property type="entry name" value="DUF1759"/>
    <property type="match status" value="1"/>
</dbReference>
<dbReference type="InterPro" id="IPR005312">
    <property type="entry name" value="DUF1759"/>
</dbReference>
<sequence>MSKPLKLFTKRASETVQTLLEREVPKEPEDSEQNSEFLLDVCETLDQLNTEIEELAEGYNDLKEANAKWISLIQRGTQTEKQTLEKAYEEVAEDYNIEDRLNEAEIKLRSLKDLERKLKTGKRKEERREKSIINSTTQAHQSLGFSFKPPRQEIGKFSGRQIDWPEWWQIFNATVHETDGSEEVKHAVLKQCVLGEAKSLIEGLKLSDYEVAIDLLKQRYGNEEEYTRHLHTQLESLKICQNFNDCKKFSLDVERICRLLENNDQNISGQGIWMSLEKKLTIPILREIQSKKAIVKNNGALWDTAAFRKALREVIEKEELVLSIHAKSNEKVEERQNTQKSQRNFQNLRRNNEKEVTRTFANTEAKNKNFNTRAKFNKNNNNQNQNKPEGGRRSPIYPCIFCGRKGHWGDECRQTSTAKDRRQKLIELKRCIFCIKPEHMGNCRRPIRCFHCQERHNTALCERTYKENNIKIEGNVLQNLALLQKPRQKRILLCREAMIFNPSSPEKRTTGMVFIDCGSQRSYIRKGIAQKLGLRASQKEVQRIQPFPANRSPVIEFQAEIFRLGIEKCRNGQMFVEVGQLDNLHSLVTQMPVVLAPEDERELDLKSNKIPHSVVEPDVLLGVEYFFELNIIRKKKLNCGLWLADSALGPVIGGKGQITNSKAFPPIDRSNVVITEENDYGNETLEDKIDKMYSLDGIGIGDATNQKLDEKIRNEFEAKLTFQNGRYEAGWLWKDPCPKLPSNYRMAKAMLLNQIEEKQKKNPHHLALYEQTFADQVEKGIIEEIPRNQDDGGQIHYLTHFPVVREDKTFTKFRIVFNASGKSRKDNPSLNECLHQGPVTIQDLCGLLMRCRLPTYLIAGDLQAAFLQISLRPEDRNCVRFLWVKDVKKPASSQNDEDLKIFRYARVTFGVNCSPSILGMTVDYHLAKYDSSTANKLKKAGYVDNFLIGAEEKSEVEKDILEARKIFQEAGWNFREIFTNATKQLNAIPVEKLPIEARTTNLHSSAKQKILGIIWDTFYDALSLKLPIPKMTEEKQWTKRKVLATIAECFDPCGLVSPALLKGKWLLQKLWEAKLPWDNDLPEDLKIEWEEIATEYLNCSIIKIPRRVISWKLTKVTNFQLCAFSDASDKALGFTIYLRSQKDVEIESTLIFAKSRVKPKAQIGKCEAKLTIPRMELHAALIATKALEYVENMLDIKINKKMLWTDSQTVIHWLKSPSEQEPFIERRLRPIRKNIVKYIRTDENPADMTSRGISPSELANNVLWFKGPEFLHEDEANWPKTEIEYVPGERIEKFNPQPFHEMCLSSIEKAQLIEHNRFSKINKLKTTLIFVFRALKQICLKKENINIKNEFLLKLKETMANSQVIIKPEEMKLAEIFLLKEAQKLHPPSEDTKQNLLLFKDSENLWRSKGRIELGNLDEETKFPIWLPKNAIVTELIIREVHEKMAHAGTNTILACLRLKYWISRKKVQDVTKKCQICKKFWIKSYAQPEFPTLPAVRVNQFRPFMHTAVDYFGPLIVKQTNGEKIKRWIAVYTCTSTRAIHLEIAEDLSAQAFLQTFRRFMSQRKKPVLMISDNGTNFKAAEKTLQMIWKEVKIQKFSSDHEIKWIFVTERAPWKNGLVERMVGLVKYSLKRTVGKRLLEEEEFRTLISEVQNVVNSRPLNFIPDSEHIIPLRPVDFLIPYEEGNSEFPHLPKADLEDPDYRPQKMTTKEELVEEIRKASDRINKFWEIWTAEYLLALRERKNNIKKCPSAENPPKVGDIVIIRDEETKNRGVWKLGKIEKLLPGERTAVVKTGRGTTRRAVNDLFPFEVDENEKIIPEKSEENENENKNNSLKLKNKNRKITNKEICQCNLIIFREMEDEHVSDLSLDYEEEKLKNQSNGSIDKDEEPPKKQVKQNFDDRLQSFVKKIQKQKESENKMIRKQPGSGLINLNKTKQRNCFEGKNQEGTSTSRLMKFQQQNCSEPKNEVKKAEAKGKDLSKREVKNGKLVLNFGWALINGCLPGANSHKRCSQLTLSNVVDIARKDSEEVKRNYPRLQNKPVQSLIQLLLCFFTLMKMRKDWWKKKNNKTTSFEAGIEFIDEVLNAKKPAQIITAIEKKRSINLERGWHPRDLKPALALWKAACELAEEAFSNKPWLPISLRGQENPTEEESYGLFLKIAEHVEKALTFMRIVEYYPRATPIFEEVIIVGDNNAKMVAEFFPQSFCAAPIAANEVKYLFNDYLPLNPAPYFTTIIWIGGEVIDEGGHPEALKAQLEPLWKKLECFSGTVYILPPPYKPREVDYWQKIVENLKKERKEKRGTKYLEIETGSSEALKKNLVNEEGKITKEGIEEVVRKLRAADTRLERQQNAPPVVEEEEESDSEIKEERVENNYNPRRTVYVRRSDNQQRGRRTPRRGHYIRNMSPIRNGGRPNIINRLSYVSMNLVMLGLALLSCLPGVQTGEPMICPHGITSKIYRIGHPTVHCDELFVKERQMIKDVRISVYRPNDVTQEVLGFHCLKVIEKMTYYLNWLGYKIISPIQRMEIGVTREECLKMIHLEKCFTGTEQKMEGPDSSKRTSNLLNPEFSYFSGGKEATVINCFLTKIHIYFSPNQETMESPLLDLGHCRLKDKACLLDDQSMLIWNSPTDEQLCNYVKMQKVEGSMYDNWFMSKDQTFSLSITNPQNFRDCGKEMIKTDQLYALTMVEYQKYFEMAKSQPKRSLNGNENLENYSDGTVHVSQFSAGETAQRLTSEILLKRAYNHLAKVMCQQQSELSFLTSLDATMIARQRLLNPYLEANWVAEENNQVWLEVWSCYPIDWLKIKIRPTGKECSKNIPINVTLDEGKSKLMFLDPLKLIIRAESEKGACSKYGKQKIKIREAIYIVDQKAGTLERIPEENIITTPKGLEWSQKPPKLDAKTFKGHILTKLSNPEKLMLEAFKEFSLSRDSKKNELITNNEFDAKIGNPTLSFWPFQEMWEEIKQKMVLSVCLIWVLIWIYKTIFFLYKLWKVVNRPDKSIKNIRKIFLKNEFEEAVSSSTQQQQATESNLARFGSVSTLTASIRKKVPRRKNDETEVKRDKI</sequence>
<dbReference type="Pfam" id="PF18701">
    <property type="entry name" value="DUF5641"/>
    <property type="match status" value="1"/>
</dbReference>
<dbReference type="EMBL" id="CAJEWN010003721">
    <property type="protein sequence ID" value="CAD2208442.1"/>
    <property type="molecule type" value="Genomic_DNA"/>
</dbReference>
<keyword evidence="1" id="KW-0862">Zinc</keyword>
<comment type="caution">
    <text evidence="6">The sequence shown here is derived from an EMBL/GenBank/DDBJ whole genome shotgun (WGS) entry which is preliminary data.</text>
</comment>
<organism evidence="6 7">
    <name type="scientific">Meloidogyne enterolobii</name>
    <name type="common">Root-knot nematode worm</name>
    <name type="synonym">Meloidogyne mayaguensis</name>
    <dbReference type="NCBI Taxonomy" id="390850"/>
    <lineage>
        <taxon>Eukaryota</taxon>
        <taxon>Metazoa</taxon>
        <taxon>Ecdysozoa</taxon>
        <taxon>Nematoda</taxon>
        <taxon>Chromadorea</taxon>
        <taxon>Rhabditida</taxon>
        <taxon>Tylenchina</taxon>
        <taxon>Tylenchomorpha</taxon>
        <taxon>Tylenchoidea</taxon>
        <taxon>Meloidogynidae</taxon>
        <taxon>Meloidogyninae</taxon>
        <taxon>Meloidogyne</taxon>
    </lineage>
</organism>
<dbReference type="InterPro" id="IPR001584">
    <property type="entry name" value="Integrase_cat-core"/>
</dbReference>
<dbReference type="SUPFAM" id="SSF56672">
    <property type="entry name" value="DNA/RNA polymerases"/>
    <property type="match status" value="1"/>
</dbReference>
<evidence type="ECO:0000313" key="6">
    <source>
        <dbReference type="EMBL" id="CAD2208442.1"/>
    </source>
</evidence>
<evidence type="ECO:0000256" key="2">
    <source>
        <dbReference type="SAM" id="MobiDB-lite"/>
    </source>
</evidence>
<dbReference type="PROSITE" id="PS50158">
    <property type="entry name" value="ZF_CCHC"/>
    <property type="match status" value="1"/>
</dbReference>
<accession>A0A6V7YA74</accession>
<dbReference type="GO" id="GO:0003676">
    <property type="term" value="F:nucleic acid binding"/>
    <property type="evidence" value="ECO:0007669"/>
    <property type="project" value="InterPro"/>
</dbReference>
<evidence type="ECO:0000259" key="5">
    <source>
        <dbReference type="PROSITE" id="PS50994"/>
    </source>
</evidence>
<dbReference type="Pfam" id="PF17921">
    <property type="entry name" value="Integrase_H2C2"/>
    <property type="match status" value="1"/>
</dbReference>
<feature type="region of interest" description="Disordered" evidence="2">
    <location>
        <begin position="1875"/>
        <end position="1935"/>
    </location>
</feature>
<feature type="compositionally biased region" description="Basic and acidic residues" evidence="2">
    <location>
        <begin position="119"/>
        <end position="131"/>
    </location>
</feature>
<keyword evidence="1" id="KW-0863">Zinc-finger</keyword>
<evidence type="ECO:0000256" key="3">
    <source>
        <dbReference type="SAM" id="Phobius"/>
    </source>
</evidence>
<dbReference type="InterPro" id="IPR012337">
    <property type="entry name" value="RNaseH-like_sf"/>
</dbReference>
<dbReference type="Proteomes" id="UP000580250">
    <property type="component" value="Unassembled WGS sequence"/>
</dbReference>
<keyword evidence="1" id="KW-0479">Metal-binding</keyword>
<evidence type="ECO:0000313" key="7">
    <source>
        <dbReference type="Proteomes" id="UP000580250"/>
    </source>
</evidence>
<gene>
    <name evidence="6" type="ORF">MENT_LOCUS62482</name>
</gene>
<dbReference type="Pfam" id="PF05380">
    <property type="entry name" value="Peptidase_A17"/>
    <property type="match status" value="1"/>
</dbReference>
<dbReference type="InterPro" id="IPR036397">
    <property type="entry name" value="RNaseH_sf"/>
</dbReference>
<dbReference type="Gene3D" id="3.30.70.270">
    <property type="match status" value="1"/>
</dbReference>
<feature type="region of interest" description="Disordered" evidence="2">
    <location>
        <begin position="119"/>
        <end position="140"/>
    </location>
</feature>
<evidence type="ECO:0000259" key="4">
    <source>
        <dbReference type="PROSITE" id="PS50158"/>
    </source>
</evidence>
<dbReference type="InterPro" id="IPR000477">
    <property type="entry name" value="RT_dom"/>
</dbReference>
<dbReference type="PROSITE" id="PS50994">
    <property type="entry name" value="INTEGRASE"/>
    <property type="match status" value="1"/>
</dbReference>